<dbReference type="CDD" id="cd00519">
    <property type="entry name" value="Lipase_3"/>
    <property type="match status" value="1"/>
</dbReference>
<dbReference type="Gene3D" id="3.40.50.1820">
    <property type="entry name" value="alpha/beta hydrolase"/>
    <property type="match status" value="1"/>
</dbReference>
<organism evidence="3 4">
    <name type="scientific">Posidoniimonas corsicana</name>
    <dbReference type="NCBI Taxonomy" id="1938618"/>
    <lineage>
        <taxon>Bacteria</taxon>
        <taxon>Pseudomonadati</taxon>
        <taxon>Planctomycetota</taxon>
        <taxon>Planctomycetia</taxon>
        <taxon>Pirellulales</taxon>
        <taxon>Lacipirellulaceae</taxon>
        <taxon>Posidoniimonas</taxon>
    </lineage>
</organism>
<dbReference type="PANTHER" id="PTHR45856">
    <property type="entry name" value="ALPHA/BETA-HYDROLASES SUPERFAMILY PROTEIN"/>
    <property type="match status" value="1"/>
</dbReference>
<dbReference type="Pfam" id="PF01764">
    <property type="entry name" value="Lipase_3"/>
    <property type="match status" value="1"/>
</dbReference>
<dbReference type="RefSeq" id="WP_197531618.1">
    <property type="nucleotide sequence ID" value="NZ_SIHJ01000003.1"/>
</dbReference>
<keyword evidence="1" id="KW-0812">Transmembrane</keyword>
<dbReference type="EMBL" id="SIHJ01000003">
    <property type="protein sequence ID" value="TWT32319.1"/>
    <property type="molecule type" value="Genomic_DNA"/>
</dbReference>
<protein>
    <submittedName>
        <fullName evidence="3">Lipase (Class 3)</fullName>
    </submittedName>
</protein>
<accession>A0A5C5V2Z8</accession>
<sequence length="386" mass="42606">MFDWFLTYFELILGIAGAVSLIGIAMGFLRITLTRPSRSRWRVLGGIALLSLVCFLAVLRGGPGGKKTTPQELDPDRLIDTSLTAVERLQNPWEAYEDPRWPVVETLAEISDIAYDPPVFAAGRYEGLGLSRCFPLFDRSMVGYVLAIDDVAVVVFRGTDFNEWSDWGVNKAVRAAPTEHGGIHAGFDRAYDGLSPQINEVLDRLAPKHLWVTGHSLGGALATVCAYRLESRGEHKVTGLITFGQPMVAKLDLAEHLDDLFDNRYAWFVNGSDVVPKTPPGYEPAGSLVELNGTLRPGRWRRTRAVYSSSSVDDSLPAQPLQAHPLPPLTEEESRLLQQRLKAEPPPVFDDAPRAYSMAVPEIDNHLMPAYLGSIRQLLGISMRGD</sequence>
<evidence type="ECO:0000256" key="1">
    <source>
        <dbReference type="SAM" id="Phobius"/>
    </source>
</evidence>
<reference evidence="3 4" key="1">
    <citation type="submission" date="2019-02" db="EMBL/GenBank/DDBJ databases">
        <title>Deep-cultivation of Planctomycetes and their phenomic and genomic characterization uncovers novel biology.</title>
        <authorList>
            <person name="Wiegand S."/>
            <person name="Jogler M."/>
            <person name="Boedeker C."/>
            <person name="Pinto D."/>
            <person name="Vollmers J."/>
            <person name="Rivas-Marin E."/>
            <person name="Kohn T."/>
            <person name="Peeters S.H."/>
            <person name="Heuer A."/>
            <person name="Rast P."/>
            <person name="Oberbeckmann S."/>
            <person name="Bunk B."/>
            <person name="Jeske O."/>
            <person name="Meyerdierks A."/>
            <person name="Storesund J.E."/>
            <person name="Kallscheuer N."/>
            <person name="Luecker S."/>
            <person name="Lage O.M."/>
            <person name="Pohl T."/>
            <person name="Merkel B.J."/>
            <person name="Hornburger P."/>
            <person name="Mueller R.-W."/>
            <person name="Bruemmer F."/>
            <person name="Labrenz M."/>
            <person name="Spormann A.M."/>
            <person name="Op Den Camp H."/>
            <person name="Overmann J."/>
            <person name="Amann R."/>
            <person name="Jetten M.S.M."/>
            <person name="Mascher T."/>
            <person name="Medema M.H."/>
            <person name="Devos D.P."/>
            <person name="Kaster A.-K."/>
            <person name="Ovreas L."/>
            <person name="Rohde M."/>
            <person name="Galperin M.Y."/>
            <person name="Jogler C."/>
        </authorList>
    </citation>
    <scope>NUCLEOTIDE SEQUENCE [LARGE SCALE GENOMIC DNA]</scope>
    <source>
        <strain evidence="3 4">KOR34</strain>
    </source>
</reference>
<dbReference type="InterPro" id="IPR029058">
    <property type="entry name" value="AB_hydrolase_fold"/>
</dbReference>
<evidence type="ECO:0000313" key="3">
    <source>
        <dbReference type="EMBL" id="TWT32319.1"/>
    </source>
</evidence>
<feature type="transmembrane region" description="Helical" evidence="1">
    <location>
        <begin position="6"/>
        <end position="29"/>
    </location>
</feature>
<dbReference type="InterPro" id="IPR051218">
    <property type="entry name" value="Sec_MonoDiacylglyc_Lipase"/>
</dbReference>
<feature type="domain" description="Fungal lipase-type" evidence="2">
    <location>
        <begin position="153"/>
        <end position="280"/>
    </location>
</feature>
<name>A0A5C5V2Z8_9BACT</name>
<dbReference type="AlphaFoldDB" id="A0A5C5V2Z8"/>
<dbReference type="PANTHER" id="PTHR45856:SF24">
    <property type="entry name" value="FUNGAL LIPASE-LIKE DOMAIN-CONTAINING PROTEIN"/>
    <property type="match status" value="1"/>
</dbReference>
<keyword evidence="1" id="KW-1133">Transmembrane helix</keyword>
<keyword evidence="1" id="KW-0472">Membrane</keyword>
<gene>
    <name evidence="3" type="ORF">KOR34_40820</name>
</gene>
<dbReference type="InterPro" id="IPR002921">
    <property type="entry name" value="Fungal_lipase-type"/>
</dbReference>
<proteinExistence type="predicted"/>
<evidence type="ECO:0000259" key="2">
    <source>
        <dbReference type="Pfam" id="PF01764"/>
    </source>
</evidence>
<dbReference type="GO" id="GO:0006629">
    <property type="term" value="P:lipid metabolic process"/>
    <property type="evidence" value="ECO:0007669"/>
    <property type="project" value="InterPro"/>
</dbReference>
<evidence type="ECO:0000313" key="4">
    <source>
        <dbReference type="Proteomes" id="UP000316714"/>
    </source>
</evidence>
<comment type="caution">
    <text evidence="3">The sequence shown here is derived from an EMBL/GenBank/DDBJ whole genome shotgun (WGS) entry which is preliminary data.</text>
</comment>
<feature type="transmembrane region" description="Helical" evidence="1">
    <location>
        <begin position="41"/>
        <end position="59"/>
    </location>
</feature>
<dbReference type="Proteomes" id="UP000316714">
    <property type="component" value="Unassembled WGS sequence"/>
</dbReference>
<keyword evidence="4" id="KW-1185">Reference proteome</keyword>
<dbReference type="SUPFAM" id="SSF53474">
    <property type="entry name" value="alpha/beta-Hydrolases"/>
    <property type="match status" value="1"/>
</dbReference>